<dbReference type="InterPro" id="IPR023393">
    <property type="entry name" value="START-like_dom_sf"/>
</dbReference>
<accession>A0AA87ILX4</accession>
<comment type="caution">
    <text evidence="2">The sequence shown here is derived from an EMBL/GenBank/DDBJ whole genome shotgun (WGS) entry which is preliminary data.</text>
</comment>
<feature type="transmembrane region" description="Helical" evidence="1">
    <location>
        <begin position="245"/>
        <end position="264"/>
    </location>
</feature>
<dbReference type="InterPro" id="IPR025695">
    <property type="entry name" value="DoxX-like"/>
</dbReference>
<protein>
    <recommendedName>
        <fullName evidence="4">DoxX-like family protein</fullName>
    </recommendedName>
</protein>
<gene>
    <name evidence="2" type="ORF">A1A1_07599</name>
</gene>
<reference evidence="2 3" key="1">
    <citation type="journal article" date="2012" name="J. Bacteriol.">
        <title>Genome Sequence of the Antarctic Psychrophile Bacterium Planococcus antarcticus DSM 14505.</title>
        <authorList>
            <person name="Margolles A."/>
            <person name="Gueimonde M."/>
            <person name="Sanchez B."/>
        </authorList>
    </citation>
    <scope>NUCLEOTIDE SEQUENCE [LARGE SCALE GENOMIC DNA]</scope>
    <source>
        <strain evidence="2 3">DSM 14505</strain>
    </source>
</reference>
<feature type="transmembrane region" description="Helical" evidence="1">
    <location>
        <begin position="208"/>
        <end position="233"/>
    </location>
</feature>
<dbReference type="RefSeq" id="WP_006829521.1">
    <property type="nucleotide sequence ID" value="NZ_AJYB01000023.1"/>
</dbReference>
<name>A0AA87ILX4_9BACL</name>
<feature type="transmembrane region" description="Helical" evidence="1">
    <location>
        <begin position="169"/>
        <end position="188"/>
    </location>
</feature>
<feature type="transmembrane region" description="Helical" evidence="1">
    <location>
        <begin position="270"/>
        <end position="290"/>
    </location>
</feature>
<dbReference type="SUPFAM" id="SSF55961">
    <property type="entry name" value="Bet v1-like"/>
    <property type="match status" value="1"/>
</dbReference>
<dbReference type="AlphaFoldDB" id="A0AA87ILX4"/>
<dbReference type="Pfam" id="PF13781">
    <property type="entry name" value="DoxX_3"/>
    <property type="match status" value="1"/>
</dbReference>
<evidence type="ECO:0000313" key="2">
    <source>
        <dbReference type="EMBL" id="EIM07026.1"/>
    </source>
</evidence>
<dbReference type="EMBL" id="AJYB01000023">
    <property type="protein sequence ID" value="EIM07026.1"/>
    <property type="molecule type" value="Genomic_DNA"/>
</dbReference>
<sequence length="304" mass="34552">MKPKPIYVEIEVQDDVEKVWKYTQQPKLHEQWDLRFSSITYNDKLPGENMQTFTYSTKVMPGIQISGWGESQGTHEKASGEKTSALHFGTEQLLSPIAEGKGYWKYIPHEKGTTFLTQYDYDVRYGVLGKWVDRLFRPVMGWGTALSFDVLKRWIEAGESPKTQYRRFFAFYAICFLFAFVWFYQGLVPKVLTQHPLEISMLTQLSPLTAAQGATAVIWIGVAEILFACCWLVPKLQKPLLKLQVIIFPFLTLSAIIAAPAVAIAPFNVITLNVTLWILSIIGLLLHEQLPTAKSCKRKRGKAA</sequence>
<keyword evidence="1" id="KW-0812">Transmembrane</keyword>
<evidence type="ECO:0008006" key="4">
    <source>
        <dbReference type="Google" id="ProtNLM"/>
    </source>
</evidence>
<dbReference type="Gene3D" id="3.30.530.20">
    <property type="match status" value="1"/>
</dbReference>
<keyword evidence="1" id="KW-1133">Transmembrane helix</keyword>
<dbReference type="Proteomes" id="UP000004725">
    <property type="component" value="Unassembled WGS sequence"/>
</dbReference>
<evidence type="ECO:0000256" key="1">
    <source>
        <dbReference type="SAM" id="Phobius"/>
    </source>
</evidence>
<proteinExistence type="predicted"/>
<organism evidence="2 3">
    <name type="scientific">Planococcus antarcticus DSM 14505</name>
    <dbReference type="NCBI Taxonomy" id="1185653"/>
    <lineage>
        <taxon>Bacteria</taxon>
        <taxon>Bacillati</taxon>
        <taxon>Bacillota</taxon>
        <taxon>Bacilli</taxon>
        <taxon>Bacillales</taxon>
        <taxon>Caryophanaceae</taxon>
        <taxon>Planococcus</taxon>
    </lineage>
</organism>
<keyword evidence="1" id="KW-0472">Membrane</keyword>
<evidence type="ECO:0000313" key="3">
    <source>
        <dbReference type="Proteomes" id="UP000004725"/>
    </source>
</evidence>